<keyword evidence="3" id="KW-1185">Reference proteome</keyword>
<dbReference type="Pfam" id="PF16798">
    <property type="entry name" value="DUF5069"/>
    <property type="match status" value="1"/>
</dbReference>
<organism evidence="2 3">
    <name type="scientific">Lacunisphaera limnophila</name>
    <dbReference type="NCBI Taxonomy" id="1838286"/>
    <lineage>
        <taxon>Bacteria</taxon>
        <taxon>Pseudomonadati</taxon>
        <taxon>Verrucomicrobiota</taxon>
        <taxon>Opitutia</taxon>
        <taxon>Opitutales</taxon>
        <taxon>Opitutaceae</taxon>
        <taxon>Lacunisphaera</taxon>
    </lineage>
</organism>
<evidence type="ECO:0000313" key="2">
    <source>
        <dbReference type="EMBL" id="AOS44822.1"/>
    </source>
</evidence>
<dbReference type="OrthoDB" id="9789697at2"/>
<protein>
    <recommendedName>
        <fullName evidence="1">DUF5069 domain-containing protein</fullName>
    </recommendedName>
</protein>
<name>A0A1D8AVA9_9BACT</name>
<dbReference type="InterPro" id="IPR031849">
    <property type="entry name" value="DUF5069"/>
</dbReference>
<reference evidence="2 3" key="1">
    <citation type="submission" date="2016-06" db="EMBL/GenBank/DDBJ databases">
        <title>Three novel species with peptidoglycan cell walls form the new genus Lacunisphaera gen. nov. in the family Opitutaceae of the verrucomicrobial subdivision 4.</title>
        <authorList>
            <person name="Rast P."/>
            <person name="Gloeckner I."/>
            <person name="Jogler M."/>
            <person name="Boedeker C."/>
            <person name="Jeske O."/>
            <person name="Wiegand S."/>
            <person name="Reinhardt R."/>
            <person name="Schumann P."/>
            <person name="Rohde M."/>
            <person name="Spring S."/>
            <person name="Gloeckner F.O."/>
            <person name="Jogler C."/>
        </authorList>
    </citation>
    <scope>NUCLEOTIDE SEQUENCE [LARGE SCALE GENOMIC DNA]</scope>
    <source>
        <strain evidence="2 3">IG16b</strain>
    </source>
</reference>
<gene>
    <name evidence="2" type="ORF">Verru16b_01891</name>
</gene>
<dbReference type="EMBL" id="CP016094">
    <property type="protein sequence ID" value="AOS44822.1"/>
    <property type="molecule type" value="Genomic_DNA"/>
</dbReference>
<dbReference type="RefSeq" id="WP_069962036.1">
    <property type="nucleotide sequence ID" value="NZ_CP016094.1"/>
</dbReference>
<dbReference type="Proteomes" id="UP000095228">
    <property type="component" value="Chromosome"/>
</dbReference>
<evidence type="ECO:0000259" key="1">
    <source>
        <dbReference type="Pfam" id="PF16798"/>
    </source>
</evidence>
<dbReference type="STRING" id="1838286.Verru16b_01891"/>
<evidence type="ECO:0000313" key="3">
    <source>
        <dbReference type="Proteomes" id="UP000095228"/>
    </source>
</evidence>
<sequence length="150" mass="16784">MINYHAPDLTQHPPRSPRVRLGGFAHLPRLIDKARATLAGTNGDYHYDCAMDAHFWSFTGLEAAAFLAEVKTGKCDYDLLTYVLANLQPRRAPSEIAAWSVWLENRPPLAAEGRAYFNQIHTAIGPRREDIGSWVDLLDLEDFVTFGGKS</sequence>
<feature type="domain" description="DUF5069" evidence="1">
    <location>
        <begin position="11"/>
        <end position="142"/>
    </location>
</feature>
<dbReference type="KEGG" id="obg:Verru16b_01891"/>
<dbReference type="PATRIC" id="fig|1838286.3.peg.1903"/>
<proteinExistence type="predicted"/>
<accession>A0A1D8AVA9</accession>
<dbReference type="AlphaFoldDB" id="A0A1D8AVA9"/>